<sequence>MDPDTAGSTLPTDSGDGFNMKFSLGTPPLDIYAAADTGSDLVWTQCQPCQACYETKYALLAMPDHQTIHQTYVENFLKEIVIIVSRMQTRHPLQAYWQKKQLP</sequence>
<evidence type="ECO:0000256" key="2">
    <source>
        <dbReference type="ARBA" id="ARBA00022670"/>
    </source>
</evidence>
<evidence type="ECO:0000313" key="6">
    <source>
        <dbReference type="Proteomes" id="UP000238479"/>
    </source>
</evidence>
<dbReference type="GO" id="GO:0005576">
    <property type="term" value="C:extracellular region"/>
    <property type="evidence" value="ECO:0007669"/>
    <property type="project" value="TreeGrafter"/>
</dbReference>
<proteinExistence type="inferred from homology"/>
<keyword evidence="3 5" id="KW-0378">Hydrolase</keyword>
<dbReference type="InterPro" id="IPR021109">
    <property type="entry name" value="Peptidase_aspartic_dom_sf"/>
</dbReference>
<dbReference type="STRING" id="74649.A0A2P6S1C6"/>
<evidence type="ECO:0000259" key="4">
    <source>
        <dbReference type="PROSITE" id="PS51767"/>
    </source>
</evidence>
<dbReference type="PANTHER" id="PTHR47967:SF39">
    <property type="entry name" value="ASPARTYL PROTEASE FAMILY PROTEIN, PUTATIVE-RELATED"/>
    <property type="match status" value="1"/>
</dbReference>
<keyword evidence="6" id="KW-1185">Reference proteome</keyword>
<dbReference type="InterPro" id="IPR051708">
    <property type="entry name" value="Plant_Aspart_Prot_A1"/>
</dbReference>
<dbReference type="InterPro" id="IPR033121">
    <property type="entry name" value="PEPTIDASE_A1"/>
</dbReference>
<reference evidence="5 6" key="1">
    <citation type="journal article" date="2018" name="Nat. Genet.">
        <title>The Rosa genome provides new insights in the design of modern roses.</title>
        <authorList>
            <person name="Bendahmane M."/>
        </authorList>
    </citation>
    <scope>NUCLEOTIDE SEQUENCE [LARGE SCALE GENOMIC DNA]</scope>
    <source>
        <strain evidence="6">cv. Old Blush</strain>
    </source>
</reference>
<dbReference type="EC" id="3.4.23.12" evidence="5"/>
<dbReference type="Pfam" id="PF14543">
    <property type="entry name" value="TAXi_N"/>
    <property type="match status" value="1"/>
</dbReference>
<dbReference type="SUPFAM" id="SSF50630">
    <property type="entry name" value="Acid proteases"/>
    <property type="match status" value="1"/>
</dbReference>
<dbReference type="Proteomes" id="UP000238479">
    <property type="component" value="Chromosome 2"/>
</dbReference>
<feature type="domain" description="Peptidase A1" evidence="4">
    <location>
        <begin position="18"/>
        <end position="103"/>
    </location>
</feature>
<dbReference type="Gramene" id="PRQ52480">
    <property type="protein sequence ID" value="PRQ52480"/>
    <property type="gene ID" value="RchiOBHm_Chr2g0155941"/>
</dbReference>
<dbReference type="EMBL" id="PDCK01000040">
    <property type="protein sequence ID" value="PRQ52480.1"/>
    <property type="molecule type" value="Genomic_DNA"/>
</dbReference>
<protein>
    <submittedName>
        <fullName evidence="5">Putative nepenthesin</fullName>
        <ecNumber evidence="5">3.4.23.12</ecNumber>
    </submittedName>
</protein>
<comment type="similarity">
    <text evidence="1">Belongs to the peptidase A1 family.</text>
</comment>
<evidence type="ECO:0000313" key="5">
    <source>
        <dbReference type="EMBL" id="PRQ52480.1"/>
    </source>
</evidence>
<dbReference type="GO" id="GO:0008233">
    <property type="term" value="F:peptidase activity"/>
    <property type="evidence" value="ECO:0007669"/>
    <property type="project" value="UniProtKB-KW"/>
</dbReference>
<dbReference type="PROSITE" id="PS51767">
    <property type="entry name" value="PEPTIDASE_A1"/>
    <property type="match status" value="1"/>
</dbReference>
<dbReference type="GO" id="GO:0006508">
    <property type="term" value="P:proteolysis"/>
    <property type="evidence" value="ECO:0007669"/>
    <property type="project" value="UniProtKB-KW"/>
</dbReference>
<dbReference type="Gene3D" id="2.40.70.10">
    <property type="entry name" value="Acid Proteases"/>
    <property type="match status" value="1"/>
</dbReference>
<keyword evidence="2" id="KW-0645">Protease</keyword>
<dbReference type="InterPro" id="IPR032861">
    <property type="entry name" value="TAXi_N"/>
</dbReference>
<evidence type="ECO:0000256" key="1">
    <source>
        <dbReference type="ARBA" id="ARBA00007447"/>
    </source>
</evidence>
<organism evidence="5 6">
    <name type="scientific">Rosa chinensis</name>
    <name type="common">China rose</name>
    <dbReference type="NCBI Taxonomy" id="74649"/>
    <lineage>
        <taxon>Eukaryota</taxon>
        <taxon>Viridiplantae</taxon>
        <taxon>Streptophyta</taxon>
        <taxon>Embryophyta</taxon>
        <taxon>Tracheophyta</taxon>
        <taxon>Spermatophyta</taxon>
        <taxon>Magnoliopsida</taxon>
        <taxon>eudicotyledons</taxon>
        <taxon>Gunneridae</taxon>
        <taxon>Pentapetalae</taxon>
        <taxon>rosids</taxon>
        <taxon>fabids</taxon>
        <taxon>Rosales</taxon>
        <taxon>Rosaceae</taxon>
        <taxon>Rosoideae</taxon>
        <taxon>Rosoideae incertae sedis</taxon>
        <taxon>Rosa</taxon>
    </lineage>
</organism>
<name>A0A2P6S1C6_ROSCH</name>
<evidence type="ECO:0000256" key="3">
    <source>
        <dbReference type="ARBA" id="ARBA00022801"/>
    </source>
</evidence>
<accession>A0A2P6S1C6</accession>
<dbReference type="AlphaFoldDB" id="A0A2P6S1C6"/>
<gene>
    <name evidence="5" type="ORF">RchiOBHm_Chr2g0155941</name>
</gene>
<comment type="caution">
    <text evidence="5">The sequence shown here is derived from an EMBL/GenBank/DDBJ whole genome shotgun (WGS) entry which is preliminary data.</text>
</comment>
<dbReference type="PANTHER" id="PTHR47967">
    <property type="entry name" value="OS07G0603500 PROTEIN-RELATED"/>
    <property type="match status" value="1"/>
</dbReference>